<evidence type="ECO:0000313" key="6">
    <source>
        <dbReference type="Proteomes" id="UP000292302"/>
    </source>
</evidence>
<dbReference type="Gene3D" id="3.90.550.10">
    <property type="entry name" value="Spore Coat Polysaccharide Biosynthesis Protein SpsA, Chain A"/>
    <property type="match status" value="1"/>
</dbReference>
<evidence type="ECO:0000313" key="5">
    <source>
        <dbReference type="EMBL" id="TBU83978.1"/>
    </source>
</evidence>
<dbReference type="SUPFAM" id="SSF53448">
    <property type="entry name" value="Nucleotide-diphospho-sugar transferases"/>
    <property type="match status" value="1"/>
</dbReference>
<evidence type="ECO:0000259" key="4">
    <source>
        <dbReference type="Pfam" id="PF00535"/>
    </source>
</evidence>
<dbReference type="InterPro" id="IPR001173">
    <property type="entry name" value="Glyco_trans_2-like"/>
</dbReference>
<comment type="caution">
    <text evidence="5">The sequence shown here is derived from an EMBL/GenBank/DDBJ whole genome shotgun (WGS) entry which is preliminary data.</text>
</comment>
<dbReference type="AlphaFoldDB" id="A0A4Q9QS03"/>
<evidence type="ECO:0000256" key="3">
    <source>
        <dbReference type="ARBA" id="ARBA00022679"/>
    </source>
</evidence>
<accession>A0A4Q9QS03</accession>
<keyword evidence="6" id="KW-1185">Reference proteome</keyword>
<dbReference type="GO" id="GO:0016757">
    <property type="term" value="F:glycosyltransferase activity"/>
    <property type="evidence" value="ECO:0007669"/>
    <property type="project" value="UniProtKB-KW"/>
</dbReference>
<dbReference type="PANTHER" id="PTHR43179:SF12">
    <property type="entry name" value="GALACTOFURANOSYLTRANSFERASE GLFT2"/>
    <property type="match status" value="1"/>
</dbReference>
<protein>
    <submittedName>
        <fullName evidence="5">Glycosyltransferase</fullName>
    </submittedName>
</protein>
<organism evidence="5 6">
    <name type="scientific">Phytopseudomonas daroniae</name>
    <dbReference type="NCBI Taxonomy" id="2487519"/>
    <lineage>
        <taxon>Bacteria</taxon>
        <taxon>Pseudomonadati</taxon>
        <taxon>Pseudomonadota</taxon>
        <taxon>Gammaproteobacteria</taxon>
        <taxon>Pseudomonadales</taxon>
        <taxon>Pseudomonadaceae</taxon>
        <taxon>Phytopseudomonas</taxon>
    </lineage>
</organism>
<feature type="domain" description="Glycosyltransferase 2-like" evidence="4">
    <location>
        <begin position="20"/>
        <end position="124"/>
    </location>
</feature>
<sequence>MLESHPQFTISGTPVSIDVVILSFAKNEELRRMTEHCLSTLLASESPDSVVFRVIVVESNHAAPAYDFASVETVYLPPPFNYHRYMNHGIAKGSSPFVAICNNDLSFHPGWATSLLKAFSADDKLYSASPICSLHHPRNGFELHSGIHYGYGVLREISGWCLVFRREMLEITGMLDERFYFWYADDDYARTLKEKRLLHGLVTNSVVDHLDSRTLKTHSTLRQWLMTKRSQYVFERKWSGKSGYYFFRKYLKLYLKVPLYLLGIKKIRGR</sequence>
<keyword evidence="3 5" id="KW-0808">Transferase</keyword>
<dbReference type="OrthoDB" id="6836202at2"/>
<name>A0A4Q9QS03_9GAMM</name>
<reference evidence="5 6" key="1">
    <citation type="submission" date="2018-06" db="EMBL/GenBank/DDBJ databases">
        <title>Three novel Pseudomonas species isolated from symptomatic oak.</title>
        <authorList>
            <person name="Bueno-Gonzalez V."/>
            <person name="Brady C."/>
        </authorList>
    </citation>
    <scope>NUCLEOTIDE SEQUENCE [LARGE SCALE GENOMIC DNA]</scope>
    <source>
        <strain evidence="5 6">P9A</strain>
    </source>
</reference>
<evidence type="ECO:0000256" key="1">
    <source>
        <dbReference type="ARBA" id="ARBA00006739"/>
    </source>
</evidence>
<dbReference type="EMBL" id="QJUI01000001">
    <property type="protein sequence ID" value="TBU83978.1"/>
    <property type="molecule type" value="Genomic_DNA"/>
</dbReference>
<dbReference type="InterPro" id="IPR029044">
    <property type="entry name" value="Nucleotide-diphossugar_trans"/>
</dbReference>
<gene>
    <name evidence="5" type="ORF">DNK06_00870</name>
</gene>
<dbReference type="Proteomes" id="UP000292302">
    <property type="component" value="Unassembled WGS sequence"/>
</dbReference>
<keyword evidence="2" id="KW-0328">Glycosyltransferase</keyword>
<evidence type="ECO:0000256" key="2">
    <source>
        <dbReference type="ARBA" id="ARBA00022676"/>
    </source>
</evidence>
<dbReference type="RefSeq" id="WP_131178163.1">
    <property type="nucleotide sequence ID" value="NZ_QJUI01000001.1"/>
</dbReference>
<dbReference type="PANTHER" id="PTHR43179">
    <property type="entry name" value="RHAMNOSYLTRANSFERASE WBBL"/>
    <property type="match status" value="1"/>
</dbReference>
<proteinExistence type="inferred from homology"/>
<dbReference type="Pfam" id="PF00535">
    <property type="entry name" value="Glycos_transf_2"/>
    <property type="match status" value="1"/>
</dbReference>
<comment type="similarity">
    <text evidence="1">Belongs to the glycosyltransferase 2 family.</text>
</comment>